<gene>
    <name evidence="1" type="ORF">AJAP_42915</name>
</gene>
<dbReference type="EMBL" id="CP008954">
    <property type="protein sequence ID" value="AIG81350.1"/>
    <property type="molecule type" value="Genomic_DNA"/>
</dbReference>
<dbReference type="RefSeq" id="WP_051972911.1">
    <property type="nucleotide sequence ID" value="NZ_CP008954.1"/>
</dbReference>
<dbReference type="Proteomes" id="UP000028492">
    <property type="component" value="Plasmid pAmyja1"/>
</dbReference>
<geneLocation type="plasmid" evidence="1 2">
    <name>pAmyja1</name>
</geneLocation>
<dbReference type="HOGENOM" id="CLU_2581971_0_0_11"/>
<proteinExistence type="predicted"/>
<protein>
    <submittedName>
        <fullName evidence="1">Uncharacterized protein</fullName>
    </submittedName>
</protein>
<evidence type="ECO:0000313" key="1">
    <source>
        <dbReference type="EMBL" id="AIG81350.1"/>
    </source>
</evidence>
<keyword evidence="1" id="KW-0614">Plasmid</keyword>
<evidence type="ECO:0000313" key="2">
    <source>
        <dbReference type="Proteomes" id="UP000028492"/>
    </source>
</evidence>
<name>A0A075VEM2_9PSEU</name>
<reference evidence="1 2" key="1">
    <citation type="journal article" date="2014" name="J. Biotechnol.">
        <title>Complete genome sequence of the actinobacterium Amycolatopsis japonica MG417-CF17(T) (=DSM 44213T) producing (S,S)-N,N'-ethylenediaminedisuccinic acid.</title>
        <authorList>
            <person name="Stegmann E."/>
            <person name="Albersmeier A."/>
            <person name="Spohn M."/>
            <person name="Gert H."/>
            <person name="Weber T."/>
            <person name="Wohlleben W."/>
            <person name="Kalinowski J."/>
            <person name="Ruckert C."/>
        </authorList>
    </citation>
    <scope>NUCLEOTIDE SEQUENCE [LARGE SCALE GENOMIC DNA]</scope>
    <source>
        <strain evidence="2">MG417-CF17 (DSM 44213)</strain>
        <plasmid evidence="1">pAmyja1</plasmid>
    </source>
</reference>
<keyword evidence="2" id="KW-1185">Reference proteome</keyword>
<sequence length="80" mass="9316">MTEFERYLRRAAEYHDDHPDQREGQAAFNQLKRERPDLAAEIRGTDLDPFDDSERLPAFLDHLATRMTRTVHLHPGKATA</sequence>
<dbReference type="KEGG" id="aja:AJAP_42915"/>
<accession>A0A075VEM2</accession>
<organism evidence="1 2">
    <name type="scientific">Amycolatopsis japonica</name>
    <dbReference type="NCBI Taxonomy" id="208439"/>
    <lineage>
        <taxon>Bacteria</taxon>
        <taxon>Bacillati</taxon>
        <taxon>Actinomycetota</taxon>
        <taxon>Actinomycetes</taxon>
        <taxon>Pseudonocardiales</taxon>
        <taxon>Pseudonocardiaceae</taxon>
        <taxon>Amycolatopsis</taxon>
        <taxon>Amycolatopsis japonica group</taxon>
    </lineage>
</organism>
<dbReference type="AlphaFoldDB" id="A0A075VEM2"/>